<dbReference type="KEGG" id="harc:HARCEL1_04740"/>
<evidence type="ECO:0000313" key="2">
    <source>
        <dbReference type="Proteomes" id="UP000244727"/>
    </source>
</evidence>
<protein>
    <submittedName>
        <fullName evidence="1">Uncharacterized protein</fullName>
    </submittedName>
</protein>
<keyword evidence="2" id="KW-1185">Reference proteome</keyword>
<proteinExistence type="predicted"/>
<dbReference type="RefSeq" id="WP_108381430.1">
    <property type="nucleotide sequence ID" value="NZ_CP028858.1"/>
</dbReference>
<evidence type="ECO:0000313" key="1">
    <source>
        <dbReference type="EMBL" id="AWB27061.1"/>
    </source>
</evidence>
<gene>
    <name evidence="1" type="ORF">HARCEL1_04740</name>
</gene>
<dbReference type="GeneID" id="36511789"/>
<organism evidence="1 2">
    <name type="scientific">Halococcoides cellulosivorans</name>
    <dbReference type="NCBI Taxonomy" id="1679096"/>
    <lineage>
        <taxon>Archaea</taxon>
        <taxon>Methanobacteriati</taxon>
        <taxon>Methanobacteriota</taxon>
        <taxon>Stenosarchaea group</taxon>
        <taxon>Halobacteria</taxon>
        <taxon>Halobacteriales</taxon>
        <taxon>Haloarculaceae</taxon>
        <taxon>Halococcoides</taxon>
    </lineage>
</organism>
<name>A0A2R4WZW1_9EURY</name>
<accession>A0A2R4WZW1</accession>
<dbReference type="Proteomes" id="UP000244727">
    <property type="component" value="Chromosome"/>
</dbReference>
<dbReference type="EMBL" id="CP028858">
    <property type="protein sequence ID" value="AWB27061.1"/>
    <property type="molecule type" value="Genomic_DNA"/>
</dbReference>
<dbReference type="AlphaFoldDB" id="A0A2R4WZW1"/>
<reference evidence="1 2" key="1">
    <citation type="submission" date="2018-04" db="EMBL/GenBank/DDBJ databases">
        <title>Halococcoides cellulosivorans gen. nov., sp. nov., an extremely halophilic cellulose-utilizing haloarchaeon from hypersaline lakes.</title>
        <authorList>
            <person name="Sorokin D.Y."/>
            <person name="Toshchakov S.V."/>
            <person name="Samarov N.I."/>
            <person name="Korzhenkov A."/>
            <person name="Kublanov I.V."/>
        </authorList>
    </citation>
    <scope>NUCLEOTIDE SEQUENCE [LARGE SCALE GENOMIC DNA]</scope>
    <source>
        <strain evidence="1 2">HArcel1</strain>
    </source>
</reference>
<sequence length="126" mass="13592">MCDASGDPFASVARPERHFAGGSVEYVGETVFALRPADPVDDLDGVVTDTLGTERYVAGDWFDLPATVYFVHDTVTGDVLRVGVRADRIDLHALPDTGVATLRALTERIDRTAETAFDVEPIATPE</sequence>